<keyword evidence="1" id="KW-1133">Transmembrane helix</keyword>
<protein>
    <submittedName>
        <fullName evidence="2">Uncharacterized protein</fullName>
    </submittedName>
</protein>
<dbReference type="Proteomes" id="UP000599074">
    <property type="component" value="Unassembled WGS sequence"/>
</dbReference>
<dbReference type="Gene3D" id="1.20.1250.20">
    <property type="entry name" value="MFS general substrate transporter like domains"/>
    <property type="match status" value="1"/>
</dbReference>
<evidence type="ECO:0000256" key="1">
    <source>
        <dbReference type="SAM" id="Phobius"/>
    </source>
</evidence>
<reference evidence="2" key="1">
    <citation type="submission" date="2021-01" db="EMBL/GenBank/DDBJ databases">
        <title>Whole genome shotgun sequence of Planosporangium mesophilum NBRC 109066.</title>
        <authorList>
            <person name="Komaki H."/>
            <person name="Tamura T."/>
        </authorList>
    </citation>
    <scope>NUCLEOTIDE SEQUENCE</scope>
    <source>
        <strain evidence="2">NBRC 109066</strain>
    </source>
</reference>
<accession>A0A8J3T8R2</accession>
<dbReference type="AlphaFoldDB" id="A0A8J3T8R2"/>
<sequence length="128" mass="13631">MRRRDLFSRTEEVSPQRTLSLLTLIPGPVSLVVVVAVGSVFVQAYVGPLFAFPIQHLGARAAGITSGFGNFCANLGGFAFSCALGAVKDATGSFRVGFLTLGGMCALALLVTVSLRRRPRPPRRRARP</sequence>
<feature type="transmembrane region" description="Helical" evidence="1">
    <location>
        <begin position="96"/>
        <end position="115"/>
    </location>
</feature>
<keyword evidence="3" id="KW-1185">Reference proteome</keyword>
<keyword evidence="1" id="KW-0812">Transmembrane</keyword>
<organism evidence="2 3">
    <name type="scientific">Planosporangium mesophilum</name>
    <dbReference type="NCBI Taxonomy" id="689768"/>
    <lineage>
        <taxon>Bacteria</taxon>
        <taxon>Bacillati</taxon>
        <taxon>Actinomycetota</taxon>
        <taxon>Actinomycetes</taxon>
        <taxon>Micromonosporales</taxon>
        <taxon>Micromonosporaceae</taxon>
        <taxon>Planosporangium</taxon>
    </lineage>
</organism>
<dbReference type="RefSeq" id="WP_168114585.1">
    <property type="nucleotide sequence ID" value="NZ_BOON01000018.1"/>
</dbReference>
<keyword evidence="1" id="KW-0472">Membrane</keyword>
<comment type="caution">
    <text evidence="2">The sequence shown here is derived from an EMBL/GenBank/DDBJ whole genome shotgun (WGS) entry which is preliminary data.</text>
</comment>
<name>A0A8J3T8R2_9ACTN</name>
<gene>
    <name evidence="2" type="ORF">Pme01_21970</name>
</gene>
<proteinExistence type="predicted"/>
<dbReference type="SUPFAM" id="SSF103473">
    <property type="entry name" value="MFS general substrate transporter"/>
    <property type="match status" value="1"/>
</dbReference>
<feature type="transmembrane region" description="Helical" evidence="1">
    <location>
        <begin position="21"/>
        <end position="46"/>
    </location>
</feature>
<evidence type="ECO:0000313" key="2">
    <source>
        <dbReference type="EMBL" id="GII22600.1"/>
    </source>
</evidence>
<dbReference type="EMBL" id="BOON01000018">
    <property type="protein sequence ID" value="GII22600.1"/>
    <property type="molecule type" value="Genomic_DNA"/>
</dbReference>
<dbReference type="InterPro" id="IPR036259">
    <property type="entry name" value="MFS_trans_sf"/>
</dbReference>
<evidence type="ECO:0000313" key="3">
    <source>
        <dbReference type="Proteomes" id="UP000599074"/>
    </source>
</evidence>